<evidence type="ECO:0000259" key="4">
    <source>
        <dbReference type="Pfam" id="PF07687"/>
    </source>
</evidence>
<dbReference type="InterPro" id="IPR017150">
    <property type="entry name" value="Pept_M20_glutamate_carboxypep"/>
</dbReference>
<sequence length="415" mass="44848">MSGITDPFLPLLQQLDDCQNTMLQQTVSLAEINSGSLNVEGVNRVLSELQKMTLPLEAQQRVVSLNDFQSINIHGDAIRQPLGDALILSKRPEASLQIVLGGHMDTVFAEDHPFQTVKFIDDDHINGPGVTDLKGGLVVMIHALQLFEQSPWAEQVGWQIILNPDEEIGSPGSAPLFEEAAKTAHVGMLYEPSFPDGSLAGARKGSGNFTAVCYGKAAHAGREHHLGRNAVRALCDFVSAMDDLNDGRENVTFNPGFVHGGGPTNIVPDRCICRFNIRIEKPEDEQWCLHQLQMLVNQISGRDGITLELHGGFGRKPKVLSAANQKLFQLAKECGSALGIPIDVKATGGCCDGNNLASFGVPNIDTLGVQGGHIHSDKEFMKISSLVPRAKLSAALLMALAKNEAEGKGNEWLRQ</sequence>
<dbReference type="NCBIfam" id="NF005602">
    <property type="entry name" value="PRK07338.1"/>
    <property type="match status" value="1"/>
</dbReference>
<comment type="caution">
    <text evidence="5">The sequence shown here is derived from an EMBL/GenBank/DDBJ whole genome shotgun (WGS) entry which is preliminary data.</text>
</comment>
<evidence type="ECO:0000313" key="6">
    <source>
        <dbReference type="Proteomes" id="UP001209854"/>
    </source>
</evidence>
<feature type="domain" description="Peptidase M20 dimerisation" evidence="4">
    <location>
        <begin position="202"/>
        <end position="300"/>
    </location>
</feature>
<keyword evidence="2 5" id="KW-0378">Hydrolase</keyword>
<dbReference type="PANTHER" id="PTHR43808">
    <property type="entry name" value="ACETYLORNITHINE DEACETYLASE"/>
    <property type="match status" value="1"/>
</dbReference>
<keyword evidence="3" id="KW-0170">Cobalt</keyword>
<dbReference type="Proteomes" id="UP001209854">
    <property type="component" value="Unassembled WGS sequence"/>
</dbReference>
<dbReference type="SUPFAM" id="SSF55031">
    <property type="entry name" value="Bacterial exopeptidase dimerisation domain"/>
    <property type="match status" value="1"/>
</dbReference>
<keyword evidence="6" id="KW-1185">Reference proteome</keyword>
<evidence type="ECO:0000256" key="1">
    <source>
        <dbReference type="ARBA" id="ARBA00022723"/>
    </source>
</evidence>
<dbReference type="Gene3D" id="3.40.630.10">
    <property type="entry name" value="Zn peptidases"/>
    <property type="match status" value="1"/>
</dbReference>
<dbReference type="GO" id="GO:0016787">
    <property type="term" value="F:hydrolase activity"/>
    <property type="evidence" value="ECO:0007669"/>
    <property type="project" value="UniProtKB-KW"/>
</dbReference>
<dbReference type="PANTHER" id="PTHR43808:SF9">
    <property type="entry name" value="BLL0789 PROTEIN"/>
    <property type="match status" value="1"/>
</dbReference>
<accession>A0ABT3MY84</accession>
<evidence type="ECO:0000313" key="5">
    <source>
        <dbReference type="EMBL" id="MCW7554340.1"/>
    </source>
</evidence>
<dbReference type="Pfam" id="PF07687">
    <property type="entry name" value="M20_dimer"/>
    <property type="match status" value="1"/>
</dbReference>
<gene>
    <name evidence="5" type="ORF">NX722_17280</name>
</gene>
<dbReference type="RefSeq" id="WP_262564076.1">
    <property type="nucleotide sequence ID" value="NZ_JAPFCC010000001.1"/>
</dbReference>
<dbReference type="InterPro" id="IPR050072">
    <property type="entry name" value="Peptidase_M20A"/>
</dbReference>
<evidence type="ECO:0000256" key="2">
    <source>
        <dbReference type="ARBA" id="ARBA00022801"/>
    </source>
</evidence>
<dbReference type="InterPro" id="IPR036264">
    <property type="entry name" value="Bact_exopeptidase_dim_dom"/>
</dbReference>
<dbReference type="InterPro" id="IPR011650">
    <property type="entry name" value="Peptidase_M20_dimer"/>
</dbReference>
<keyword evidence="1" id="KW-0479">Metal-binding</keyword>
<dbReference type="Pfam" id="PF01546">
    <property type="entry name" value="Peptidase_M20"/>
    <property type="match status" value="1"/>
</dbReference>
<name>A0ABT3MY84_9GAMM</name>
<dbReference type="PIRSF" id="PIRSF037238">
    <property type="entry name" value="Carboxypeptidase_G2"/>
    <property type="match status" value="1"/>
</dbReference>
<dbReference type="SUPFAM" id="SSF53187">
    <property type="entry name" value="Zn-dependent exopeptidases"/>
    <property type="match status" value="1"/>
</dbReference>
<reference evidence="5 6" key="1">
    <citation type="submission" date="2022-10" db="EMBL/GenBank/DDBJ databases">
        <title>High-quality genome sequences of two octocoral-associated bacteria, Endozoicomonas euniceicola EF212 and Endozoicomonas gorgoniicola PS125.</title>
        <authorList>
            <person name="Chiou Y.-J."/>
            <person name="Chen Y.-H."/>
        </authorList>
    </citation>
    <scope>NUCLEOTIDE SEQUENCE [LARGE SCALE GENOMIC DNA]</scope>
    <source>
        <strain evidence="5 6">PS125</strain>
    </source>
</reference>
<dbReference type="EMBL" id="JAPFCC010000001">
    <property type="protein sequence ID" value="MCW7554340.1"/>
    <property type="molecule type" value="Genomic_DNA"/>
</dbReference>
<organism evidence="5 6">
    <name type="scientific">Endozoicomonas gorgoniicola</name>
    <dbReference type="NCBI Taxonomy" id="1234144"/>
    <lineage>
        <taxon>Bacteria</taxon>
        <taxon>Pseudomonadati</taxon>
        <taxon>Pseudomonadota</taxon>
        <taxon>Gammaproteobacteria</taxon>
        <taxon>Oceanospirillales</taxon>
        <taxon>Endozoicomonadaceae</taxon>
        <taxon>Endozoicomonas</taxon>
    </lineage>
</organism>
<dbReference type="Gene3D" id="3.30.70.360">
    <property type="match status" value="1"/>
</dbReference>
<evidence type="ECO:0000256" key="3">
    <source>
        <dbReference type="ARBA" id="ARBA00023285"/>
    </source>
</evidence>
<dbReference type="InterPro" id="IPR002933">
    <property type="entry name" value="Peptidase_M20"/>
</dbReference>
<protein>
    <submittedName>
        <fullName evidence="5">Hydrolase</fullName>
    </submittedName>
</protein>
<proteinExistence type="predicted"/>